<evidence type="ECO:0000313" key="2">
    <source>
        <dbReference type="EMBL" id="RNI21976.1"/>
    </source>
</evidence>
<dbReference type="InterPro" id="IPR016024">
    <property type="entry name" value="ARM-type_fold"/>
</dbReference>
<keyword evidence="1" id="KW-1133">Transmembrane helix</keyword>
<dbReference type="Proteomes" id="UP000272117">
    <property type="component" value="Unassembled WGS sequence"/>
</dbReference>
<feature type="transmembrane region" description="Helical" evidence="1">
    <location>
        <begin position="374"/>
        <end position="395"/>
    </location>
</feature>
<keyword evidence="1" id="KW-0472">Membrane</keyword>
<evidence type="ECO:0000313" key="3">
    <source>
        <dbReference type="Proteomes" id="UP000272117"/>
    </source>
</evidence>
<protein>
    <recommendedName>
        <fullName evidence="4">ADP,ATP carrier protein</fullName>
    </recommendedName>
</protein>
<feature type="transmembrane region" description="Helical" evidence="1">
    <location>
        <begin position="269"/>
        <end position="291"/>
    </location>
</feature>
<dbReference type="RefSeq" id="WP_123129298.1">
    <property type="nucleotide sequence ID" value="NZ_RJJD01000023.1"/>
</dbReference>
<feature type="transmembrane region" description="Helical" evidence="1">
    <location>
        <begin position="21"/>
        <end position="48"/>
    </location>
</feature>
<feature type="transmembrane region" description="Helical" evidence="1">
    <location>
        <begin position="145"/>
        <end position="164"/>
    </location>
</feature>
<sequence>MHYKLYALLNIKPSEYKIVRQLFLVQFFLGIATAFLFTSTLTMFLQAFKVEHIPEVYILAAFLLLLANWGYSRLEHQVTSRKLLQKIILFSAGSLLFTWVTISFHEFKWLPFLLSAWNMVVYMLVSYAFWGMAAIIFNVRESKRIFAVVGSGDIPAKLMGYAMVPVLTPLIGVNNLLWISVFAFLGAYYFLGRFQHRVIDRPVHAPHADSVPPSSENRYFSSSLITQIFYNKLIFSIALFSLIAFTVFSLIDFTLLGEVKARFANSPDLAIFIGMFFAIGRVMAIFFKLLFSSRVISRLGLTNSLLLSPVVVLILTSVLLLPGESPNTILYVFGVMVLLSEVLKSAVQEPAFFILFQPLEPHVRLKGHLIAKGYMLPFALLGSGLFLMLCYHLRGGISIQFIAQVLFVLLVAWVGSVFLVKKEYFGTLVMAIKKGWFTGSELFLSDGPVQQLLLNKATSANPKDVLLALELLERSGYRRLEQLLEEQFYSPFYEVRRFVLGSLIRLQGRNVLGLVQQQLAKEGNDPLKPDLLKAYYSLIPEVTAPNQEALQTLDAEAYQAALVGLLQRPEAETHKVVHQELEPLVKDFGNVRQQQLVLDILSEASATGFQEELAQLLASDYEQIYKKAIETIGKVQEHSLLEFMVETAKAREAWHALQKSLVYFGDTVFSAEVLHARAPAGFVRAVVLAAGKVRGEQSTEFLLDLLTEEEGPTPDVIEALWQKQAELTSEGKRTLEAWLTRTLASCLQKTSACRDIRRKAVLQLLATTLTREINQEVMLLLKGFALRYDRRQIGRVMNLLKLHDERRMANAIEILEHLIPKPYFLALDKILDFTFDVPDGGNDPYVKIKNEVPASAMVASIIQNSQMQCSAWTKSVACYLIPKLGGPSARMILADEEMLPQDHLFQETKEYVLSAVK</sequence>
<feature type="transmembrane region" description="Helical" evidence="1">
    <location>
        <begin position="54"/>
        <end position="71"/>
    </location>
</feature>
<comment type="caution">
    <text evidence="2">The sequence shown here is derived from an EMBL/GenBank/DDBJ whole genome shotgun (WGS) entry which is preliminary data.</text>
</comment>
<reference evidence="2 3" key="1">
    <citation type="submission" date="2018-11" db="EMBL/GenBank/DDBJ databases">
        <title>Rufibacter latericius sp. nov., isolated from water in Baiyang Lake.</title>
        <authorList>
            <person name="Yang Y."/>
        </authorList>
    </citation>
    <scope>NUCLEOTIDE SEQUENCE [LARGE SCALE GENOMIC DNA]</scope>
    <source>
        <strain evidence="2 3">R-22-1c-1</strain>
    </source>
</reference>
<evidence type="ECO:0008006" key="4">
    <source>
        <dbReference type="Google" id="ProtNLM"/>
    </source>
</evidence>
<accession>A0A3M9M919</accession>
<dbReference type="AlphaFoldDB" id="A0A3M9M919"/>
<feature type="transmembrane region" description="Helical" evidence="1">
    <location>
        <begin position="116"/>
        <end position="138"/>
    </location>
</feature>
<dbReference type="SUPFAM" id="SSF48371">
    <property type="entry name" value="ARM repeat"/>
    <property type="match status" value="1"/>
</dbReference>
<feature type="transmembrane region" description="Helical" evidence="1">
    <location>
        <begin position="303"/>
        <end position="322"/>
    </location>
</feature>
<dbReference type="OrthoDB" id="9810708at2"/>
<feature type="transmembrane region" description="Helical" evidence="1">
    <location>
        <begin position="233"/>
        <end position="257"/>
    </location>
</feature>
<feature type="transmembrane region" description="Helical" evidence="1">
    <location>
        <begin position="83"/>
        <end position="104"/>
    </location>
</feature>
<evidence type="ECO:0000256" key="1">
    <source>
        <dbReference type="SAM" id="Phobius"/>
    </source>
</evidence>
<name>A0A3M9M919_9BACT</name>
<feature type="transmembrane region" description="Helical" evidence="1">
    <location>
        <begin position="401"/>
        <end position="420"/>
    </location>
</feature>
<gene>
    <name evidence="2" type="ORF">EFB08_22845</name>
</gene>
<organism evidence="2 3">
    <name type="scientific">Rufibacter latericius</name>
    <dbReference type="NCBI Taxonomy" id="2487040"/>
    <lineage>
        <taxon>Bacteria</taxon>
        <taxon>Pseudomonadati</taxon>
        <taxon>Bacteroidota</taxon>
        <taxon>Cytophagia</taxon>
        <taxon>Cytophagales</taxon>
        <taxon>Hymenobacteraceae</taxon>
        <taxon>Rufibacter</taxon>
    </lineage>
</organism>
<feature type="transmembrane region" description="Helical" evidence="1">
    <location>
        <begin position="170"/>
        <end position="191"/>
    </location>
</feature>
<keyword evidence="1" id="KW-0812">Transmembrane</keyword>
<dbReference type="EMBL" id="RJJD01000023">
    <property type="protein sequence ID" value="RNI21976.1"/>
    <property type="molecule type" value="Genomic_DNA"/>
</dbReference>
<keyword evidence="3" id="KW-1185">Reference proteome</keyword>
<proteinExistence type="predicted"/>